<organism evidence="1 2">
    <name type="scientific">Cichorium intybus</name>
    <name type="common">Chicory</name>
    <dbReference type="NCBI Taxonomy" id="13427"/>
    <lineage>
        <taxon>Eukaryota</taxon>
        <taxon>Viridiplantae</taxon>
        <taxon>Streptophyta</taxon>
        <taxon>Embryophyta</taxon>
        <taxon>Tracheophyta</taxon>
        <taxon>Spermatophyta</taxon>
        <taxon>Magnoliopsida</taxon>
        <taxon>eudicotyledons</taxon>
        <taxon>Gunneridae</taxon>
        <taxon>Pentapetalae</taxon>
        <taxon>asterids</taxon>
        <taxon>campanulids</taxon>
        <taxon>Asterales</taxon>
        <taxon>Asteraceae</taxon>
        <taxon>Cichorioideae</taxon>
        <taxon>Cichorieae</taxon>
        <taxon>Cichoriinae</taxon>
        <taxon>Cichorium</taxon>
    </lineage>
</organism>
<protein>
    <submittedName>
        <fullName evidence="1">Uncharacterized protein</fullName>
    </submittedName>
</protein>
<evidence type="ECO:0000313" key="2">
    <source>
        <dbReference type="Proteomes" id="UP001055811"/>
    </source>
</evidence>
<comment type="caution">
    <text evidence="1">The sequence shown here is derived from an EMBL/GenBank/DDBJ whole genome shotgun (WGS) entry which is preliminary data.</text>
</comment>
<proteinExistence type="predicted"/>
<reference evidence="2" key="1">
    <citation type="journal article" date="2022" name="Mol. Ecol. Resour.">
        <title>The genomes of chicory, endive, great burdock and yacon provide insights into Asteraceae palaeo-polyploidization history and plant inulin production.</title>
        <authorList>
            <person name="Fan W."/>
            <person name="Wang S."/>
            <person name="Wang H."/>
            <person name="Wang A."/>
            <person name="Jiang F."/>
            <person name="Liu H."/>
            <person name="Zhao H."/>
            <person name="Xu D."/>
            <person name="Zhang Y."/>
        </authorList>
    </citation>
    <scope>NUCLEOTIDE SEQUENCE [LARGE SCALE GENOMIC DNA]</scope>
    <source>
        <strain evidence="2">cv. Punajuju</strain>
    </source>
</reference>
<gene>
    <name evidence="1" type="ORF">L2E82_34225</name>
</gene>
<name>A0ACB9BLS8_CICIN</name>
<evidence type="ECO:0000313" key="1">
    <source>
        <dbReference type="EMBL" id="KAI3722974.1"/>
    </source>
</evidence>
<accession>A0ACB9BLS8</accession>
<dbReference type="EMBL" id="CM042014">
    <property type="protein sequence ID" value="KAI3722974.1"/>
    <property type="molecule type" value="Genomic_DNA"/>
</dbReference>
<sequence length="284" mass="30896">MISQITTWDSMSWPAVDSDQNAKPCNMVQCQTYLIGLGVTISSPTRNESKLLYLAKNESMLLIIAFIWLSAARRCLGRFLIVDTDLSSGWENRKMALVLFKEIGHSLNPANSLVLSASPSAYSVNPNSNISSPPSLSGSSISLVSVVQARNNARIVFSGSLDLFSNKFFKSPVQKAGSSNKYEKSGKIYFKQGGVEMSMPQGSFENLPIPKKRLSRKEDIIMVDDQAKLAKAFSQSIRVLLYGGVGPLPSDVSIAGVAKAFGVRLDEEMIEAAMEPISTKLSSK</sequence>
<reference evidence="1 2" key="2">
    <citation type="journal article" date="2022" name="Mol. Ecol. Resour.">
        <title>The genomes of chicory, endive, great burdock and yacon provide insights into Asteraceae paleo-polyploidization history and plant inulin production.</title>
        <authorList>
            <person name="Fan W."/>
            <person name="Wang S."/>
            <person name="Wang H."/>
            <person name="Wang A."/>
            <person name="Jiang F."/>
            <person name="Liu H."/>
            <person name="Zhao H."/>
            <person name="Xu D."/>
            <person name="Zhang Y."/>
        </authorList>
    </citation>
    <scope>NUCLEOTIDE SEQUENCE [LARGE SCALE GENOMIC DNA]</scope>
    <source>
        <strain evidence="2">cv. Punajuju</strain>
        <tissue evidence="1">Leaves</tissue>
    </source>
</reference>
<keyword evidence="2" id="KW-1185">Reference proteome</keyword>
<dbReference type="Proteomes" id="UP001055811">
    <property type="component" value="Linkage Group LG06"/>
</dbReference>